<keyword evidence="1" id="KW-0472">Membrane</keyword>
<reference evidence="2 3" key="2">
    <citation type="journal article" date="2013" name="Genome Announc.">
        <title>Draft Genome Sequences of Porphyromonas crevioricanis JCM 15906T and Porphyromonas cansulci JCM 13913T Isolated from a Canine Oral Cavity.</title>
        <authorList>
            <person name="Sakamoto M."/>
            <person name="Tanaka N."/>
            <person name="Shiwa Y."/>
            <person name="Yoshikawa H."/>
            <person name="Ohkuma M."/>
        </authorList>
    </citation>
    <scope>NUCLEOTIDE SEQUENCE [LARGE SCALE GENOMIC DNA]</scope>
    <source>
        <strain evidence="2 3">JCM 15906</strain>
    </source>
</reference>
<dbReference type="AlphaFoldDB" id="T1CH03"/>
<name>T1CH03_9PORP</name>
<protein>
    <submittedName>
        <fullName evidence="2">Uncharacterized protein</fullName>
    </submittedName>
</protein>
<evidence type="ECO:0000256" key="1">
    <source>
        <dbReference type="SAM" id="Phobius"/>
    </source>
</evidence>
<organism evidence="2 3">
    <name type="scientific">Porphyromonas crevioricanis JCM 15906</name>
    <dbReference type="NCBI Taxonomy" id="1305617"/>
    <lineage>
        <taxon>Bacteria</taxon>
        <taxon>Pseudomonadati</taxon>
        <taxon>Bacteroidota</taxon>
        <taxon>Bacteroidia</taxon>
        <taxon>Bacteroidales</taxon>
        <taxon>Porphyromonadaceae</taxon>
        <taxon>Porphyromonas</taxon>
    </lineage>
</organism>
<sequence length="42" mass="4642">MYGTAQSGKKRIETVVQYGARCIIIGVQIWSMISFSLISMSS</sequence>
<dbReference type="Proteomes" id="UP000018031">
    <property type="component" value="Unassembled WGS sequence"/>
</dbReference>
<evidence type="ECO:0000313" key="2">
    <source>
        <dbReference type="EMBL" id="GAD05076.1"/>
    </source>
</evidence>
<reference evidence="3" key="1">
    <citation type="journal article" date="2013" name="Genome">
        <title>Draft Genome Sequences of Porphyromonas crevioricanis JCM 15906T and Porphyromonas cansulci JCM 13913T Isolated from a Canine Oral Cavity.</title>
        <authorList>
            <person name="Sakamoto M."/>
            <person name="Tanaka N."/>
            <person name="Shiwa Y."/>
            <person name="Yoshikawa H."/>
            <person name="Ohkuma M."/>
        </authorList>
    </citation>
    <scope>NUCLEOTIDE SEQUENCE [LARGE SCALE GENOMIC DNA]</scope>
    <source>
        <strain evidence="3">JCM 15906</strain>
    </source>
</reference>
<feature type="transmembrane region" description="Helical" evidence="1">
    <location>
        <begin position="18"/>
        <end position="38"/>
    </location>
</feature>
<comment type="caution">
    <text evidence="2">The sequence shown here is derived from an EMBL/GenBank/DDBJ whole genome shotgun (WGS) entry which is preliminary data.</text>
</comment>
<gene>
    <name evidence="2" type="ORF">PORCRE_774</name>
</gene>
<evidence type="ECO:0000313" key="3">
    <source>
        <dbReference type="Proteomes" id="UP000018031"/>
    </source>
</evidence>
<keyword evidence="1" id="KW-0812">Transmembrane</keyword>
<accession>T1CH03</accession>
<proteinExistence type="predicted"/>
<keyword evidence="1" id="KW-1133">Transmembrane helix</keyword>
<dbReference type="EMBL" id="BAOU01000018">
    <property type="protein sequence ID" value="GAD05076.1"/>
    <property type="molecule type" value="Genomic_DNA"/>
</dbReference>